<name>A0A1Y1HVU2_KLENI</name>
<dbReference type="OrthoDB" id="62798at2759"/>
<dbReference type="AlphaFoldDB" id="A0A1Y1HVU2"/>
<dbReference type="Pfam" id="PF22669">
    <property type="entry name" value="Exo_endo_phos2"/>
    <property type="match status" value="2"/>
</dbReference>
<dbReference type="Proteomes" id="UP000054558">
    <property type="component" value="Unassembled WGS sequence"/>
</dbReference>
<dbReference type="Gene3D" id="3.60.10.10">
    <property type="entry name" value="Endonuclease/exonuclease/phosphatase"/>
    <property type="match status" value="2"/>
</dbReference>
<comment type="similarity">
    <text evidence="1">Belongs to the inositol polyphosphate 5-phosphatase family.</text>
</comment>
<dbReference type="EMBL" id="DF237020">
    <property type="protein sequence ID" value="GAQ81101.1"/>
    <property type="molecule type" value="Genomic_DNA"/>
</dbReference>
<sequence length="374" mass="40539">MPPHRLPELLGIGPSNTFCDLYAIGVQEAPSIGIELQVLATLGEDYKKLVHVSLASIHLTLFVKKELASEMSDIHTDRVATGVAAFFGNKGGVAAAFTYRGTTFLFVTCHLAAHQDAVLERNDQFGRISRTLFVKERDWARRVNQERVQSSSPRSPRTVRSPPPQTALSSQPAASLYSPGTSSPGTNHSSHSSESATLSGAATYRSVASPSQRDSRSEPHANVTGNRMTEIQPTGFESSPLSPHFTPGQITDTRKAGERVGNSSVAGVPPEPSVSSEALLKPHVADDFDIIVWSGDLNYRVEGNRRVADAALEQNLLEVLRANDQLLREKQAGNAFQGYEEGDLSFTPTYKFDDRSQRYDSSTKVLSASLAALT</sequence>
<evidence type="ECO:0000256" key="2">
    <source>
        <dbReference type="SAM" id="MobiDB-lite"/>
    </source>
</evidence>
<keyword evidence="5" id="KW-1185">Reference proteome</keyword>
<dbReference type="GO" id="GO:0046856">
    <property type="term" value="P:phosphatidylinositol dephosphorylation"/>
    <property type="evidence" value="ECO:0007669"/>
    <property type="project" value="InterPro"/>
</dbReference>
<feature type="compositionally biased region" description="Low complexity" evidence="2">
    <location>
        <begin position="178"/>
        <end position="201"/>
    </location>
</feature>
<dbReference type="PANTHER" id="PTHR11200">
    <property type="entry name" value="INOSITOL 5-PHOSPHATASE"/>
    <property type="match status" value="1"/>
</dbReference>
<gene>
    <name evidence="4" type="ORF">KFL_000710060</name>
</gene>
<evidence type="ECO:0000313" key="5">
    <source>
        <dbReference type="Proteomes" id="UP000054558"/>
    </source>
</evidence>
<dbReference type="GO" id="GO:0016791">
    <property type="term" value="F:phosphatase activity"/>
    <property type="evidence" value="ECO:0007669"/>
    <property type="project" value="InterPro"/>
</dbReference>
<feature type="domain" description="Inositol polyphosphate-related phosphatase" evidence="3">
    <location>
        <begin position="2"/>
        <end position="374"/>
    </location>
</feature>
<protein>
    <submittedName>
        <fullName evidence="4">Inositol polyphosphate phosphatase</fullName>
    </submittedName>
</protein>
<dbReference type="PANTHER" id="PTHR11200:SF275">
    <property type="entry name" value="LD06095P"/>
    <property type="match status" value="1"/>
</dbReference>
<dbReference type="SMART" id="SM00128">
    <property type="entry name" value="IPPc"/>
    <property type="match status" value="1"/>
</dbReference>
<dbReference type="InterPro" id="IPR036691">
    <property type="entry name" value="Endo/exonu/phosph_ase_sf"/>
</dbReference>
<dbReference type="STRING" id="105231.A0A1Y1HVU2"/>
<organism evidence="4 5">
    <name type="scientific">Klebsormidium nitens</name>
    <name type="common">Green alga</name>
    <name type="synonym">Ulothrix nitens</name>
    <dbReference type="NCBI Taxonomy" id="105231"/>
    <lineage>
        <taxon>Eukaryota</taxon>
        <taxon>Viridiplantae</taxon>
        <taxon>Streptophyta</taxon>
        <taxon>Klebsormidiophyceae</taxon>
        <taxon>Klebsormidiales</taxon>
        <taxon>Klebsormidiaceae</taxon>
        <taxon>Klebsormidium</taxon>
    </lineage>
</organism>
<dbReference type="SUPFAM" id="SSF56219">
    <property type="entry name" value="DNase I-like"/>
    <property type="match status" value="2"/>
</dbReference>
<feature type="region of interest" description="Disordered" evidence="2">
    <location>
        <begin position="143"/>
        <end position="275"/>
    </location>
</feature>
<dbReference type="InterPro" id="IPR000300">
    <property type="entry name" value="IPPc"/>
</dbReference>
<evidence type="ECO:0000259" key="3">
    <source>
        <dbReference type="SMART" id="SM00128"/>
    </source>
</evidence>
<feature type="compositionally biased region" description="Low complexity" evidence="2">
    <location>
        <begin position="147"/>
        <end position="160"/>
    </location>
</feature>
<accession>A0A1Y1HVU2</accession>
<dbReference type="OMA" id="IMWISSA"/>
<reference evidence="4 5" key="1">
    <citation type="journal article" date="2014" name="Nat. Commun.">
        <title>Klebsormidium flaccidum genome reveals primary factors for plant terrestrial adaptation.</title>
        <authorList>
            <person name="Hori K."/>
            <person name="Maruyama F."/>
            <person name="Fujisawa T."/>
            <person name="Togashi T."/>
            <person name="Yamamoto N."/>
            <person name="Seo M."/>
            <person name="Sato S."/>
            <person name="Yamada T."/>
            <person name="Mori H."/>
            <person name="Tajima N."/>
            <person name="Moriyama T."/>
            <person name="Ikeuchi M."/>
            <person name="Watanabe M."/>
            <person name="Wada H."/>
            <person name="Kobayashi K."/>
            <person name="Saito M."/>
            <person name="Masuda T."/>
            <person name="Sasaki-Sekimoto Y."/>
            <person name="Mashiguchi K."/>
            <person name="Awai K."/>
            <person name="Shimojima M."/>
            <person name="Masuda S."/>
            <person name="Iwai M."/>
            <person name="Nobusawa T."/>
            <person name="Narise T."/>
            <person name="Kondo S."/>
            <person name="Saito H."/>
            <person name="Sato R."/>
            <person name="Murakawa M."/>
            <person name="Ihara Y."/>
            <person name="Oshima-Yamada Y."/>
            <person name="Ohtaka K."/>
            <person name="Satoh M."/>
            <person name="Sonobe K."/>
            <person name="Ishii M."/>
            <person name="Ohtani R."/>
            <person name="Kanamori-Sato M."/>
            <person name="Honoki R."/>
            <person name="Miyazaki D."/>
            <person name="Mochizuki H."/>
            <person name="Umetsu J."/>
            <person name="Higashi K."/>
            <person name="Shibata D."/>
            <person name="Kamiya Y."/>
            <person name="Sato N."/>
            <person name="Nakamura Y."/>
            <person name="Tabata S."/>
            <person name="Ida S."/>
            <person name="Kurokawa K."/>
            <person name="Ohta H."/>
        </authorList>
    </citation>
    <scope>NUCLEOTIDE SEQUENCE [LARGE SCALE GENOMIC DNA]</scope>
    <source>
        <strain evidence="4 5">NIES-2285</strain>
    </source>
</reference>
<evidence type="ECO:0000313" key="4">
    <source>
        <dbReference type="EMBL" id="GAQ81101.1"/>
    </source>
</evidence>
<feature type="compositionally biased region" description="Polar residues" evidence="2">
    <location>
        <begin position="223"/>
        <end position="241"/>
    </location>
</feature>
<evidence type="ECO:0000256" key="1">
    <source>
        <dbReference type="ARBA" id="ARBA00010768"/>
    </source>
</evidence>
<proteinExistence type="inferred from homology"/>
<dbReference type="InterPro" id="IPR046985">
    <property type="entry name" value="IP5"/>
</dbReference>